<dbReference type="EMBL" id="JAVRIA010000003">
    <property type="protein sequence ID" value="MDT0558298.1"/>
    <property type="molecule type" value="Genomic_DNA"/>
</dbReference>
<gene>
    <name evidence="2" type="ORF">RM697_06560</name>
</gene>
<reference evidence="2 3" key="1">
    <citation type="submission" date="2023-09" db="EMBL/GenBank/DDBJ databases">
        <authorList>
            <person name="Rey-Velasco X."/>
        </authorList>
    </citation>
    <scope>NUCLEOTIDE SEQUENCE [LARGE SCALE GENOMIC DNA]</scope>
    <source>
        <strain evidence="2 3">W332</strain>
    </source>
</reference>
<keyword evidence="1" id="KW-1133">Transmembrane helix</keyword>
<protein>
    <submittedName>
        <fullName evidence="2">DUF6090 family protein</fullName>
    </submittedName>
</protein>
<organism evidence="2 3">
    <name type="scientific">Microcosmobacter mediterraneus</name>
    <dbReference type="NCBI Taxonomy" id="3075607"/>
    <lineage>
        <taxon>Bacteria</taxon>
        <taxon>Pseudomonadati</taxon>
        <taxon>Bacteroidota</taxon>
        <taxon>Flavobacteriia</taxon>
        <taxon>Flavobacteriales</taxon>
        <taxon>Flavobacteriaceae</taxon>
        <taxon>Microcosmobacter</taxon>
    </lineage>
</organism>
<dbReference type="Proteomes" id="UP001259492">
    <property type="component" value="Unassembled WGS sequence"/>
</dbReference>
<keyword evidence="1" id="KW-0472">Membrane</keyword>
<keyword evidence="3" id="KW-1185">Reference proteome</keyword>
<dbReference type="RefSeq" id="WP_311427072.1">
    <property type="nucleotide sequence ID" value="NZ_JAVRIA010000003.1"/>
</dbReference>
<accession>A0ABU2YMK5</accession>
<dbReference type="Pfam" id="PF19578">
    <property type="entry name" value="DUF6090"/>
    <property type="match status" value="1"/>
</dbReference>
<proteinExistence type="predicted"/>
<name>A0ABU2YMK5_9FLAO</name>
<evidence type="ECO:0000256" key="1">
    <source>
        <dbReference type="SAM" id="Phobius"/>
    </source>
</evidence>
<evidence type="ECO:0000313" key="3">
    <source>
        <dbReference type="Proteomes" id="UP001259492"/>
    </source>
</evidence>
<feature type="transmembrane region" description="Helical" evidence="1">
    <location>
        <begin position="21"/>
        <end position="42"/>
    </location>
</feature>
<evidence type="ECO:0000313" key="2">
    <source>
        <dbReference type="EMBL" id="MDT0558298.1"/>
    </source>
</evidence>
<dbReference type="InterPro" id="IPR045749">
    <property type="entry name" value="DUF6090"/>
</dbReference>
<sequence>MIKFFRHIRRSLLNENKMGKYFKYAIGEILLVVIGILIALQINNWNESRKIENEINQTVADLEKDLINNHKEAQRVLKFYYKLDSLTKLGIYNKLKKEDYYNNQFLNYLTTNWYQFRPKTSNIIKLIDFEKDAKAEYKPIIEAAKLLRDQKIDLDSNWDHVAKTVNDEMEFNSKYLFTLAKDSINKAAKIDYFLNDPEYEKRLSKSWAINQVYYDNVSRYLALNLGTLLHIKQINSDFDTAKIKQVFAEYNMSPFKNADCSESLSTAPQYKMYRASHLLANVTKDTVFVNIHFDKKRTSQHILEPYQTARSNSYFLGIDGSQNALYEQIDKQGNCIRKFKAVQHGYLIID</sequence>
<comment type="caution">
    <text evidence="2">The sequence shown here is derived from an EMBL/GenBank/DDBJ whole genome shotgun (WGS) entry which is preliminary data.</text>
</comment>
<keyword evidence="1" id="KW-0812">Transmembrane</keyword>